<dbReference type="FunFam" id="3.30.160.60:FF:000125">
    <property type="entry name" value="Putative zinc finger protein 143"/>
    <property type="match status" value="1"/>
</dbReference>
<gene>
    <name evidence="8" type="ORF">CAUJ_LOCUS4895</name>
</gene>
<feature type="region of interest" description="Disordered" evidence="6">
    <location>
        <begin position="90"/>
        <end position="115"/>
    </location>
</feature>
<dbReference type="GO" id="GO:0008270">
    <property type="term" value="F:zinc ion binding"/>
    <property type="evidence" value="ECO:0007669"/>
    <property type="project" value="UniProtKB-KW"/>
</dbReference>
<dbReference type="EMBL" id="CAJGYM010000009">
    <property type="protein sequence ID" value="CAD6188976.1"/>
    <property type="molecule type" value="Genomic_DNA"/>
</dbReference>
<dbReference type="PROSITE" id="PS50157">
    <property type="entry name" value="ZINC_FINGER_C2H2_2"/>
    <property type="match status" value="2"/>
</dbReference>
<dbReference type="GO" id="GO:0000981">
    <property type="term" value="F:DNA-binding transcription factor activity, RNA polymerase II-specific"/>
    <property type="evidence" value="ECO:0007669"/>
    <property type="project" value="TreeGrafter"/>
</dbReference>
<reference evidence="8" key="1">
    <citation type="submission" date="2020-10" db="EMBL/GenBank/DDBJ databases">
        <authorList>
            <person name="Kikuchi T."/>
        </authorList>
    </citation>
    <scope>NUCLEOTIDE SEQUENCE</scope>
    <source>
        <strain evidence="8">NKZ352</strain>
    </source>
</reference>
<evidence type="ECO:0000259" key="7">
    <source>
        <dbReference type="PROSITE" id="PS50157"/>
    </source>
</evidence>
<dbReference type="FunFam" id="3.30.160.60:FF:001732">
    <property type="entry name" value="Zgc:162936"/>
    <property type="match status" value="1"/>
</dbReference>
<dbReference type="AlphaFoldDB" id="A0A8S1GYD0"/>
<dbReference type="SMART" id="SM00355">
    <property type="entry name" value="ZnF_C2H2"/>
    <property type="match status" value="2"/>
</dbReference>
<dbReference type="Proteomes" id="UP000835052">
    <property type="component" value="Unassembled WGS sequence"/>
</dbReference>
<evidence type="ECO:0000313" key="8">
    <source>
        <dbReference type="EMBL" id="CAD6188976.1"/>
    </source>
</evidence>
<dbReference type="Gene3D" id="3.30.160.60">
    <property type="entry name" value="Classic Zinc Finger"/>
    <property type="match status" value="2"/>
</dbReference>
<dbReference type="GO" id="GO:0000978">
    <property type="term" value="F:RNA polymerase II cis-regulatory region sequence-specific DNA binding"/>
    <property type="evidence" value="ECO:0007669"/>
    <property type="project" value="TreeGrafter"/>
</dbReference>
<dbReference type="Pfam" id="PF00096">
    <property type="entry name" value="zf-C2H2"/>
    <property type="match status" value="1"/>
</dbReference>
<dbReference type="InterPro" id="IPR036236">
    <property type="entry name" value="Znf_C2H2_sf"/>
</dbReference>
<feature type="domain" description="C2H2-type" evidence="7">
    <location>
        <begin position="302"/>
        <end position="331"/>
    </location>
</feature>
<feature type="region of interest" description="Disordered" evidence="6">
    <location>
        <begin position="262"/>
        <end position="299"/>
    </location>
</feature>
<keyword evidence="1" id="KW-0479">Metal-binding</keyword>
<organism evidence="8 9">
    <name type="scientific">Caenorhabditis auriculariae</name>
    <dbReference type="NCBI Taxonomy" id="2777116"/>
    <lineage>
        <taxon>Eukaryota</taxon>
        <taxon>Metazoa</taxon>
        <taxon>Ecdysozoa</taxon>
        <taxon>Nematoda</taxon>
        <taxon>Chromadorea</taxon>
        <taxon>Rhabditida</taxon>
        <taxon>Rhabditina</taxon>
        <taxon>Rhabditomorpha</taxon>
        <taxon>Rhabditoidea</taxon>
        <taxon>Rhabditidae</taxon>
        <taxon>Peloderinae</taxon>
        <taxon>Caenorhabditis</taxon>
    </lineage>
</organism>
<feature type="compositionally biased region" description="Low complexity" evidence="6">
    <location>
        <begin position="266"/>
        <end position="278"/>
    </location>
</feature>
<keyword evidence="9" id="KW-1185">Reference proteome</keyword>
<dbReference type="GO" id="GO:0005694">
    <property type="term" value="C:chromosome"/>
    <property type="evidence" value="ECO:0007669"/>
    <property type="project" value="UniProtKB-ARBA"/>
</dbReference>
<accession>A0A8S1GYD0</accession>
<protein>
    <recommendedName>
        <fullName evidence="7">C2H2-type domain-containing protein</fullName>
    </recommendedName>
</protein>
<feature type="domain" description="C2H2-type" evidence="7">
    <location>
        <begin position="332"/>
        <end position="359"/>
    </location>
</feature>
<proteinExistence type="predicted"/>
<keyword evidence="4" id="KW-0862">Zinc</keyword>
<feature type="compositionally biased region" description="Polar residues" evidence="6">
    <location>
        <begin position="92"/>
        <end position="101"/>
    </location>
</feature>
<dbReference type="OrthoDB" id="654211at2759"/>
<keyword evidence="2" id="KW-0677">Repeat</keyword>
<evidence type="ECO:0000256" key="4">
    <source>
        <dbReference type="ARBA" id="ARBA00022833"/>
    </source>
</evidence>
<keyword evidence="3 5" id="KW-0863">Zinc-finger</keyword>
<name>A0A8S1GYD0_9PELO</name>
<comment type="caution">
    <text evidence="8">The sequence shown here is derived from an EMBL/GenBank/DDBJ whole genome shotgun (WGS) entry which is preliminary data.</text>
</comment>
<evidence type="ECO:0000256" key="3">
    <source>
        <dbReference type="ARBA" id="ARBA00022771"/>
    </source>
</evidence>
<dbReference type="InterPro" id="IPR013087">
    <property type="entry name" value="Znf_C2H2_type"/>
</dbReference>
<dbReference type="GO" id="GO:0045893">
    <property type="term" value="P:positive regulation of DNA-templated transcription"/>
    <property type="evidence" value="ECO:0007669"/>
    <property type="project" value="UniProtKB-ARBA"/>
</dbReference>
<evidence type="ECO:0000256" key="2">
    <source>
        <dbReference type="ARBA" id="ARBA00022737"/>
    </source>
</evidence>
<evidence type="ECO:0000313" key="9">
    <source>
        <dbReference type="Proteomes" id="UP000835052"/>
    </source>
</evidence>
<evidence type="ECO:0000256" key="5">
    <source>
        <dbReference type="PROSITE-ProRule" id="PRU00042"/>
    </source>
</evidence>
<evidence type="ECO:0000256" key="6">
    <source>
        <dbReference type="SAM" id="MobiDB-lite"/>
    </source>
</evidence>
<evidence type="ECO:0000256" key="1">
    <source>
        <dbReference type="ARBA" id="ARBA00022723"/>
    </source>
</evidence>
<dbReference type="PROSITE" id="PS00028">
    <property type="entry name" value="ZINC_FINGER_C2H2_1"/>
    <property type="match status" value="2"/>
</dbReference>
<dbReference type="PANTHER" id="PTHR23235:SF120">
    <property type="entry name" value="KRUPPEL-LIKE FACTOR 15"/>
    <property type="match status" value="1"/>
</dbReference>
<sequence length="440" mass="49051">MEQPIIVNSLLCFVHNFHAKCPRLSHLVAQTFPEKAIAEARDILASRVMAEPLSSPDIVSCYEAVMKKGCNFVFAATNLNDMPMMLVESRSCDTPSGSKASSIDYPMSKDSKSPPPFAEIGISTTSSNEDDGMASEITNNEKTTPVSSLPSPDVKEMILDKISRRRGFRSLDATLKKLTEKRKAKEQVVEGPSMPKIPPHMLPMAPIPLESHPAYFNLLRMMQPPKEPVMSLMDKFTKEISESASRGDQDQMDEKLDERMNELDDMNSSPSPSDNGSGELSDGGQCNSNQDGSADGEADKPFTCEHNNCNKRFANKFLLKKHQFIHTGLRPHTCPYCNKKFNRKDNLLRHKKTHTHHNINEEIRRNTLSETINGLFPIAPQIQFPFQDPLKSFNHYSLQKSIASKMASGTVGSALLDPKAFSALLEATKQQRDVKDLVRA</sequence>
<dbReference type="PANTHER" id="PTHR23235">
    <property type="entry name" value="KRUEPPEL-LIKE TRANSCRIPTION FACTOR"/>
    <property type="match status" value="1"/>
</dbReference>
<dbReference type="SUPFAM" id="SSF57667">
    <property type="entry name" value="beta-beta-alpha zinc fingers"/>
    <property type="match status" value="1"/>
</dbReference>